<comment type="caution">
    <text evidence="1">The sequence shown here is derived from an EMBL/GenBank/DDBJ whole genome shotgun (WGS) entry which is preliminary data.</text>
</comment>
<organism evidence="1 2">
    <name type="scientific">Hohenbuehelia grisea</name>
    <dbReference type="NCBI Taxonomy" id="104357"/>
    <lineage>
        <taxon>Eukaryota</taxon>
        <taxon>Fungi</taxon>
        <taxon>Dikarya</taxon>
        <taxon>Basidiomycota</taxon>
        <taxon>Agaricomycotina</taxon>
        <taxon>Agaricomycetes</taxon>
        <taxon>Agaricomycetidae</taxon>
        <taxon>Agaricales</taxon>
        <taxon>Pleurotineae</taxon>
        <taxon>Pleurotaceae</taxon>
        <taxon>Hohenbuehelia</taxon>
    </lineage>
</organism>
<name>A0ABR3JTU9_9AGAR</name>
<sequence>MHFLPLCAYIFLPGPLGETFLIQLAVDRRFVRRGATAAIRHCHRPEPTFPAVATPRYSSVQAKQSLSDALWEFGDGMISSLKVSTFSEDRPGKLSIPASS</sequence>
<dbReference type="EMBL" id="JASNQZ010000003">
    <property type="protein sequence ID" value="KAL0958800.1"/>
    <property type="molecule type" value="Genomic_DNA"/>
</dbReference>
<proteinExistence type="predicted"/>
<keyword evidence="2" id="KW-1185">Reference proteome</keyword>
<gene>
    <name evidence="1" type="ORF">HGRIS_014120</name>
</gene>
<dbReference type="Proteomes" id="UP001556367">
    <property type="component" value="Unassembled WGS sequence"/>
</dbReference>
<evidence type="ECO:0000313" key="2">
    <source>
        <dbReference type="Proteomes" id="UP001556367"/>
    </source>
</evidence>
<accession>A0ABR3JTU9</accession>
<reference evidence="2" key="1">
    <citation type="submission" date="2024-06" db="EMBL/GenBank/DDBJ databases">
        <title>Multi-omics analyses provide insights into the biosynthesis of the anticancer antibiotic pleurotin in Hohenbuehelia grisea.</title>
        <authorList>
            <person name="Weaver J.A."/>
            <person name="Alberti F."/>
        </authorList>
    </citation>
    <scope>NUCLEOTIDE SEQUENCE [LARGE SCALE GENOMIC DNA]</scope>
    <source>
        <strain evidence="2">T-177</strain>
    </source>
</reference>
<evidence type="ECO:0000313" key="1">
    <source>
        <dbReference type="EMBL" id="KAL0958800.1"/>
    </source>
</evidence>
<protein>
    <submittedName>
        <fullName evidence="1">Uncharacterized protein</fullName>
    </submittedName>
</protein>